<comment type="caution">
    <text evidence="1">The sequence shown here is derived from an EMBL/GenBank/DDBJ whole genome shotgun (WGS) entry which is preliminary data.</text>
</comment>
<evidence type="ECO:0000313" key="2">
    <source>
        <dbReference type="Proteomes" id="UP000827872"/>
    </source>
</evidence>
<dbReference type="Proteomes" id="UP000827872">
    <property type="component" value="Linkage Group LG11"/>
</dbReference>
<sequence length="108" mass="11973">MYFDPENSKFRMAFPCLFSKCHKHVQQILIIGDLNLSALWGRSIQEVAKDLYYCANTSRIPAPPPPSLPNPSFVISMTATAFPSCSIPVSTWQQPSSIDPSLAVAEEK</sequence>
<protein>
    <submittedName>
        <fullName evidence="1">Uncharacterized protein</fullName>
    </submittedName>
</protein>
<proteinExistence type="predicted"/>
<evidence type="ECO:0000313" key="1">
    <source>
        <dbReference type="EMBL" id="KAH8010549.1"/>
    </source>
</evidence>
<reference evidence="1" key="1">
    <citation type="submission" date="2021-08" db="EMBL/GenBank/DDBJ databases">
        <title>The first chromosome-level gecko genome reveals the dynamic sex chromosomes of Neotropical dwarf geckos (Sphaerodactylidae: Sphaerodactylus).</title>
        <authorList>
            <person name="Pinto B.J."/>
            <person name="Keating S.E."/>
            <person name="Gamble T."/>
        </authorList>
    </citation>
    <scope>NUCLEOTIDE SEQUENCE</scope>
    <source>
        <strain evidence="1">TG3544</strain>
    </source>
</reference>
<name>A0ACB8FUC0_9SAUR</name>
<accession>A0ACB8FUC0</accession>
<keyword evidence="2" id="KW-1185">Reference proteome</keyword>
<gene>
    <name evidence="1" type="ORF">K3G42_007415</name>
</gene>
<dbReference type="EMBL" id="CM037624">
    <property type="protein sequence ID" value="KAH8010549.1"/>
    <property type="molecule type" value="Genomic_DNA"/>
</dbReference>
<organism evidence="1 2">
    <name type="scientific">Sphaerodactylus townsendi</name>
    <dbReference type="NCBI Taxonomy" id="933632"/>
    <lineage>
        <taxon>Eukaryota</taxon>
        <taxon>Metazoa</taxon>
        <taxon>Chordata</taxon>
        <taxon>Craniata</taxon>
        <taxon>Vertebrata</taxon>
        <taxon>Euteleostomi</taxon>
        <taxon>Lepidosauria</taxon>
        <taxon>Squamata</taxon>
        <taxon>Bifurcata</taxon>
        <taxon>Gekkota</taxon>
        <taxon>Sphaerodactylidae</taxon>
        <taxon>Sphaerodactylus</taxon>
    </lineage>
</organism>